<dbReference type="SUPFAM" id="SSF53213">
    <property type="entry name" value="LigB-like"/>
    <property type="match status" value="1"/>
</dbReference>
<gene>
    <name evidence="1" type="ordered locus">Ndas_1235</name>
</gene>
<organism evidence="1 2">
    <name type="scientific">Nocardiopsis dassonvillei (strain ATCC 23218 / DSM 43111 / CIP 107115 / JCM 7437 / KCTC 9190 / NBRC 14626 / NCTC 10488 / NRRL B-5397 / IMRU 509)</name>
    <name type="common">Actinomadura dassonvillei</name>
    <dbReference type="NCBI Taxonomy" id="446468"/>
    <lineage>
        <taxon>Bacteria</taxon>
        <taxon>Bacillati</taxon>
        <taxon>Actinomycetota</taxon>
        <taxon>Actinomycetes</taxon>
        <taxon>Streptosporangiales</taxon>
        <taxon>Nocardiopsidaceae</taxon>
        <taxon>Nocardiopsis</taxon>
    </lineage>
</organism>
<evidence type="ECO:0000313" key="1">
    <source>
        <dbReference type="EMBL" id="ADH66674.1"/>
    </source>
</evidence>
<dbReference type="STRING" id="446468.Ndas_1235"/>
<dbReference type="Gene3D" id="3.40.830.10">
    <property type="entry name" value="LigB-like"/>
    <property type="match status" value="2"/>
</dbReference>
<dbReference type="KEGG" id="nda:Ndas_1235"/>
<reference evidence="1 2" key="1">
    <citation type="journal article" date="2010" name="Stand. Genomic Sci.">
        <title>Complete genome sequence of Nocardiopsis dassonvillei type strain (IMRU 509).</title>
        <authorList>
            <person name="Sun H."/>
            <person name="Lapidus A."/>
            <person name="Nolan M."/>
            <person name="Lucas S."/>
            <person name="Del Rio T.G."/>
            <person name="Tice H."/>
            <person name="Cheng J.F."/>
            <person name="Tapia R."/>
            <person name="Han C."/>
            <person name="Goodwin L."/>
            <person name="Pitluck S."/>
            <person name="Pagani I."/>
            <person name="Ivanova N."/>
            <person name="Mavromatis K."/>
            <person name="Mikhailova N."/>
            <person name="Pati A."/>
            <person name="Chen A."/>
            <person name="Palaniappan K."/>
            <person name="Land M."/>
            <person name="Hauser L."/>
            <person name="Chang Y.J."/>
            <person name="Jeffries C.D."/>
            <person name="Djao O.D."/>
            <person name="Rohde M."/>
            <person name="Sikorski J."/>
            <person name="Goker M."/>
            <person name="Woyke T."/>
            <person name="Bristow J."/>
            <person name="Eisen J.A."/>
            <person name="Markowitz V."/>
            <person name="Hugenholtz P."/>
            <person name="Kyrpides N.C."/>
            <person name="Klenk H.P."/>
        </authorList>
    </citation>
    <scope>NUCLEOTIDE SEQUENCE [LARGE SCALE GENOMIC DNA]</scope>
    <source>
        <strain evidence="2">ATCC 23218 / DSM 43111 / CIP 107115 / JCM 7437 / KCTC 9190 / NBRC 14626 / NCTC 10488 / NRRL B-5397 / IMRU 509</strain>
    </source>
</reference>
<name>D7B253_NOCDD</name>
<dbReference type="EMBL" id="CP002040">
    <property type="protein sequence ID" value="ADH66674.1"/>
    <property type="molecule type" value="Genomic_DNA"/>
</dbReference>
<proteinExistence type="predicted"/>
<evidence type="ECO:0008006" key="3">
    <source>
        <dbReference type="Google" id="ProtNLM"/>
    </source>
</evidence>
<evidence type="ECO:0000313" key="2">
    <source>
        <dbReference type="Proteomes" id="UP000002219"/>
    </source>
</evidence>
<sequence>MIVATAVCPHPPLLLRELGGGLDPLAELREECESAVKALAAAEPDLLVVVGGHDVSAEHAEALVPVREFGGTGRRVPRERTLPPSLGVARRLLDTVGYRGRVEMLTVAWGASAAEVEELGRRIAARTGRIGLLVMGDGSARRGDRALVRPDERAFAFDEEVRRRLSEGDWEGLARLDPAPAAELMAQGRAALQVMAHALAADADDGRGGEPARPRVLYADDPFGVMYFVAVWPCGC</sequence>
<keyword evidence="2" id="KW-1185">Reference proteome</keyword>
<protein>
    <recommendedName>
        <fullName evidence="3">Extradiol ring-cleavage dioxygenase class III enzyme subunit B domain-containing protein</fullName>
    </recommendedName>
</protein>
<dbReference type="AlphaFoldDB" id="D7B253"/>
<accession>D7B253</accession>
<dbReference type="GeneID" id="91489313"/>
<dbReference type="RefSeq" id="WP_013152281.1">
    <property type="nucleotide sequence ID" value="NC_014210.1"/>
</dbReference>
<dbReference type="Proteomes" id="UP000002219">
    <property type="component" value="Chromosome 1"/>
</dbReference>
<dbReference type="HOGENOM" id="CLU_090899_0_0_11"/>
<dbReference type="eggNOG" id="COG3885">
    <property type="taxonomic scope" value="Bacteria"/>
</dbReference>
<dbReference type="OrthoDB" id="4543339at2"/>